<dbReference type="AlphaFoldDB" id="A0A2M8GMJ5"/>
<dbReference type="Pfam" id="PF19927">
    <property type="entry name" value="DUF6390"/>
    <property type="match status" value="1"/>
</dbReference>
<organism evidence="1 2">
    <name type="scientific">Candidatus Roizmanbacteria bacterium CG_4_8_14_3_um_filter_36_10</name>
    <dbReference type="NCBI Taxonomy" id="1974834"/>
    <lineage>
        <taxon>Bacteria</taxon>
        <taxon>Candidatus Roizmaniibacteriota</taxon>
    </lineage>
</organism>
<sequence>MSKNGLLLCAKYAVAPNLFGYCGPDENKNIVDHLKENQQDKELTVLLKDFETLYPYLQLVARENQINNPFDERVVEAYWLGNRLLEKVKSGDYLAFLEEKLNLHKTISSNKLFKIKSKVLLARFLPNHTFHVFNIFKRSDRDISFQTLKTMDECRIGWGKVIQIYKSKIKNIVVKTKSLFTDENNRLNLGEPVLKVIKVDYRGKQFIRDLKTGDWVSFHWGMICDKLTLQQVRSLESYTQKAIDFYNF</sequence>
<dbReference type="EMBL" id="PFQK01000052">
    <property type="protein sequence ID" value="PJC81762.1"/>
    <property type="molecule type" value="Genomic_DNA"/>
</dbReference>
<gene>
    <name evidence="1" type="ORF">CO007_03060</name>
</gene>
<comment type="caution">
    <text evidence="1">The sequence shown here is derived from an EMBL/GenBank/DDBJ whole genome shotgun (WGS) entry which is preliminary data.</text>
</comment>
<protein>
    <submittedName>
        <fullName evidence="1">Uncharacterized protein</fullName>
    </submittedName>
</protein>
<name>A0A2M8GMJ5_9BACT</name>
<evidence type="ECO:0000313" key="2">
    <source>
        <dbReference type="Proteomes" id="UP000229370"/>
    </source>
</evidence>
<evidence type="ECO:0000313" key="1">
    <source>
        <dbReference type="EMBL" id="PJC81762.1"/>
    </source>
</evidence>
<proteinExistence type="predicted"/>
<dbReference type="InterPro" id="IPR045660">
    <property type="entry name" value="DUF6390"/>
</dbReference>
<reference evidence="2" key="1">
    <citation type="submission" date="2017-09" db="EMBL/GenBank/DDBJ databases">
        <title>Depth-based differentiation of microbial function through sediment-hosted aquifers and enrichment of novel symbionts in the deep terrestrial subsurface.</title>
        <authorList>
            <person name="Probst A.J."/>
            <person name="Ladd B."/>
            <person name="Jarett J.K."/>
            <person name="Geller-Mcgrath D.E."/>
            <person name="Sieber C.M.K."/>
            <person name="Emerson J.B."/>
            <person name="Anantharaman K."/>
            <person name="Thomas B.C."/>
            <person name="Malmstrom R."/>
            <person name="Stieglmeier M."/>
            <person name="Klingl A."/>
            <person name="Woyke T."/>
            <person name="Ryan C.M."/>
            <person name="Banfield J.F."/>
        </authorList>
    </citation>
    <scope>NUCLEOTIDE SEQUENCE [LARGE SCALE GENOMIC DNA]</scope>
</reference>
<dbReference type="Proteomes" id="UP000229370">
    <property type="component" value="Unassembled WGS sequence"/>
</dbReference>
<accession>A0A2M8GMJ5</accession>